<evidence type="ECO:0000256" key="2">
    <source>
        <dbReference type="ARBA" id="ARBA00022692"/>
    </source>
</evidence>
<evidence type="ECO:0000256" key="1">
    <source>
        <dbReference type="ARBA" id="ARBA00004141"/>
    </source>
</evidence>
<dbReference type="Proteomes" id="UP000614601">
    <property type="component" value="Unassembled WGS sequence"/>
</dbReference>
<accession>A0A811K1I5</accession>
<dbReference type="Pfam" id="PF09799">
    <property type="entry name" value="Transmemb_17"/>
    <property type="match status" value="1"/>
</dbReference>
<feature type="transmembrane region" description="Helical" evidence="5">
    <location>
        <begin position="15"/>
        <end position="38"/>
    </location>
</feature>
<dbReference type="InterPro" id="IPR019184">
    <property type="entry name" value="Uncharacterised_TM-17"/>
</dbReference>
<keyword evidence="3 5" id="KW-1133">Transmembrane helix</keyword>
<reference evidence="6" key="1">
    <citation type="submission" date="2020-09" db="EMBL/GenBank/DDBJ databases">
        <authorList>
            <person name="Kikuchi T."/>
        </authorList>
    </citation>
    <scope>NUCLEOTIDE SEQUENCE</scope>
    <source>
        <strain evidence="6">SH1</strain>
    </source>
</reference>
<comment type="subcellular location">
    <subcellularLocation>
        <location evidence="1">Membrane</location>
        <topology evidence="1">Multi-pass membrane protein</topology>
    </subcellularLocation>
</comment>
<dbReference type="OrthoDB" id="262535at2759"/>
<dbReference type="GO" id="GO:0016020">
    <property type="term" value="C:membrane"/>
    <property type="evidence" value="ECO:0007669"/>
    <property type="project" value="UniProtKB-SubCell"/>
</dbReference>
<sequence length="143" mass="15946">MLKPQQIRSSLPLEILLYVNSKLSIIFFFGFLGIHLYKSTYLHLPKHADISELIILLCFGPLEALRISWGRRGNLTETTAFIAFSLLLSLAVIAICVYIGFFQNYILLIELILACTESGFVILEMLCSIAAVASFSRNVASAQ</sequence>
<protein>
    <recommendedName>
        <fullName evidence="8">NADH:ubiquinone reductase (H(+)-translocating)</fullName>
    </recommendedName>
</protein>
<feature type="transmembrane region" description="Helical" evidence="5">
    <location>
        <begin position="107"/>
        <end position="133"/>
    </location>
</feature>
<evidence type="ECO:0000313" key="6">
    <source>
        <dbReference type="EMBL" id="CAD5209654.1"/>
    </source>
</evidence>
<dbReference type="PANTHER" id="PTHR13531:SF0">
    <property type="entry name" value="GEO07735P1-RELATED"/>
    <property type="match status" value="1"/>
</dbReference>
<dbReference type="AlphaFoldDB" id="A0A811K1I5"/>
<keyword evidence="7" id="KW-1185">Reference proteome</keyword>
<gene>
    <name evidence="6" type="ORF">BOKJ2_LOCUS2795</name>
</gene>
<feature type="transmembrane region" description="Helical" evidence="5">
    <location>
        <begin position="81"/>
        <end position="101"/>
    </location>
</feature>
<evidence type="ECO:0000256" key="4">
    <source>
        <dbReference type="ARBA" id="ARBA00023136"/>
    </source>
</evidence>
<evidence type="ECO:0000256" key="5">
    <source>
        <dbReference type="SAM" id="Phobius"/>
    </source>
</evidence>
<keyword evidence="2 5" id="KW-0812">Transmembrane</keyword>
<evidence type="ECO:0008006" key="8">
    <source>
        <dbReference type="Google" id="ProtNLM"/>
    </source>
</evidence>
<dbReference type="EMBL" id="CAJFDH010000002">
    <property type="protein sequence ID" value="CAD5209654.1"/>
    <property type="molecule type" value="Genomic_DNA"/>
</dbReference>
<comment type="caution">
    <text evidence="6">The sequence shown here is derived from an EMBL/GenBank/DDBJ whole genome shotgun (WGS) entry which is preliminary data.</text>
</comment>
<dbReference type="GO" id="GO:1905515">
    <property type="term" value="P:non-motile cilium assembly"/>
    <property type="evidence" value="ECO:0007669"/>
    <property type="project" value="TreeGrafter"/>
</dbReference>
<name>A0A811K1I5_9BILA</name>
<dbReference type="EMBL" id="CAJFCW020000002">
    <property type="protein sequence ID" value="CAG9089792.1"/>
    <property type="molecule type" value="Genomic_DNA"/>
</dbReference>
<dbReference type="PANTHER" id="PTHR13531">
    <property type="entry name" value="GEO07735P1-RELATED-RELATED"/>
    <property type="match status" value="1"/>
</dbReference>
<dbReference type="Proteomes" id="UP000783686">
    <property type="component" value="Unassembled WGS sequence"/>
</dbReference>
<proteinExistence type="predicted"/>
<organism evidence="6 7">
    <name type="scientific">Bursaphelenchus okinawaensis</name>
    <dbReference type="NCBI Taxonomy" id="465554"/>
    <lineage>
        <taxon>Eukaryota</taxon>
        <taxon>Metazoa</taxon>
        <taxon>Ecdysozoa</taxon>
        <taxon>Nematoda</taxon>
        <taxon>Chromadorea</taxon>
        <taxon>Rhabditida</taxon>
        <taxon>Tylenchina</taxon>
        <taxon>Tylenchomorpha</taxon>
        <taxon>Aphelenchoidea</taxon>
        <taxon>Aphelenchoididae</taxon>
        <taxon>Bursaphelenchus</taxon>
    </lineage>
</organism>
<dbReference type="GO" id="GO:0035869">
    <property type="term" value="C:ciliary transition zone"/>
    <property type="evidence" value="ECO:0007669"/>
    <property type="project" value="TreeGrafter"/>
</dbReference>
<evidence type="ECO:0000313" key="7">
    <source>
        <dbReference type="Proteomes" id="UP000614601"/>
    </source>
</evidence>
<keyword evidence="4 5" id="KW-0472">Membrane</keyword>
<evidence type="ECO:0000256" key="3">
    <source>
        <dbReference type="ARBA" id="ARBA00022989"/>
    </source>
</evidence>